<dbReference type="AlphaFoldDB" id="A0A9Q0NA91"/>
<protein>
    <submittedName>
        <fullName evidence="1">WD repeat-containing protein on Y chromosome</fullName>
    </submittedName>
</protein>
<gene>
    <name evidence="1" type="primary">WDY_0</name>
    <name evidence="1" type="ORF">Bhyg_01619</name>
</gene>
<dbReference type="OrthoDB" id="5980302at2759"/>
<evidence type="ECO:0000313" key="2">
    <source>
        <dbReference type="Proteomes" id="UP001151699"/>
    </source>
</evidence>
<reference evidence="1" key="1">
    <citation type="submission" date="2022-07" db="EMBL/GenBank/DDBJ databases">
        <authorList>
            <person name="Trinca V."/>
            <person name="Uliana J.V.C."/>
            <person name="Torres T.T."/>
            <person name="Ward R.J."/>
            <person name="Monesi N."/>
        </authorList>
    </citation>
    <scope>NUCLEOTIDE SEQUENCE</scope>
    <source>
        <strain evidence="1">HSMRA1968</strain>
        <tissue evidence="1">Whole embryos</tissue>
    </source>
</reference>
<proteinExistence type="predicted"/>
<comment type="caution">
    <text evidence="1">The sequence shown here is derived from an EMBL/GenBank/DDBJ whole genome shotgun (WGS) entry which is preliminary data.</text>
</comment>
<name>A0A9Q0NA91_9DIPT</name>
<evidence type="ECO:0000313" key="1">
    <source>
        <dbReference type="EMBL" id="KAJ6646408.1"/>
    </source>
</evidence>
<sequence length="82" mass="9536">MLSSQINSSHIYGQPLSQPILGKNFQLPYRHHLRGKLILDTRLSYIPVYRYLYCHHLSKIERPPTPLTLTIRKSNLNSHGVN</sequence>
<dbReference type="EMBL" id="WJQU01000001">
    <property type="protein sequence ID" value="KAJ6646408.1"/>
    <property type="molecule type" value="Genomic_DNA"/>
</dbReference>
<organism evidence="1 2">
    <name type="scientific">Pseudolycoriella hygida</name>
    <dbReference type="NCBI Taxonomy" id="35572"/>
    <lineage>
        <taxon>Eukaryota</taxon>
        <taxon>Metazoa</taxon>
        <taxon>Ecdysozoa</taxon>
        <taxon>Arthropoda</taxon>
        <taxon>Hexapoda</taxon>
        <taxon>Insecta</taxon>
        <taxon>Pterygota</taxon>
        <taxon>Neoptera</taxon>
        <taxon>Endopterygota</taxon>
        <taxon>Diptera</taxon>
        <taxon>Nematocera</taxon>
        <taxon>Sciaroidea</taxon>
        <taxon>Sciaridae</taxon>
        <taxon>Pseudolycoriella</taxon>
    </lineage>
</organism>
<dbReference type="Proteomes" id="UP001151699">
    <property type="component" value="Chromosome A"/>
</dbReference>
<keyword evidence="2" id="KW-1185">Reference proteome</keyword>
<accession>A0A9Q0NA91</accession>